<protein>
    <submittedName>
        <fullName evidence="3">Uncharacterized protein</fullName>
    </submittedName>
</protein>
<dbReference type="EMBL" id="BTSX01000004">
    <property type="protein sequence ID" value="GMS96895.1"/>
    <property type="molecule type" value="Genomic_DNA"/>
</dbReference>
<evidence type="ECO:0000313" key="3">
    <source>
        <dbReference type="EMBL" id="GMS96895.1"/>
    </source>
</evidence>
<evidence type="ECO:0000256" key="1">
    <source>
        <dbReference type="SAM" id="MobiDB-lite"/>
    </source>
</evidence>
<feature type="region of interest" description="Disordered" evidence="1">
    <location>
        <begin position="64"/>
        <end position="88"/>
    </location>
</feature>
<feature type="signal peptide" evidence="2">
    <location>
        <begin position="1"/>
        <end position="24"/>
    </location>
</feature>
<reference evidence="3" key="1">
    <citation type="submission" date="2023-10" db="EMBL/GenBank/DDBJ databases">
        <title>Genome assembly of Pristionchus species.</title>
        <authorList>
            <person name="Yoshida K."/>
            <person name="Sommer R.J."/>
        </authorList>
    </citation>
    <scope>NUCLEOTIDE SEQUENCE</scope>
    <source>
        <strain evidence="3">RS0144</strain>
    </source>
</reference>
<gene>
    <name evidence="3" type="ORF">PENTCL1PPCAC_19070</name>
</gene>
<proteinExistence type="predicted"/>
<keyword evidence="2" id="KW-0732">Signal</keyword>
<organism evidence="3 4">
    <name type="scientific">Pristionchus entomophagus</name>
    <dbReference type="NCBI Taxonomy" id="358040"/>
    <lineage>
        <taxon>Eukaryota</taxon>
        <taxon>Metazoa</taxon>
        <taxon>Ecdysozoa</taxon>
        <taxon>Nematoda</taxon>
        <taxon>Chromadorea</taxon>
        <taxon>Rhabditida</taxon>
        <taxon>Rhabditina</taxon>
        <taxon>Diplogasteromorpha</taxon>
        <taxon>Diplogasteroidea</taxon>
        <taxon>Neodiplogasteridae</taxon>
        <taxon>Pristionchus</taxon>
    </lineage>
</organism>
<feature type="non-terminal residue" evidence="3">
    <location>
        <position position="1"/>
    </location>
</feature>
<comment type="caution">
    <text evidence="3">The sequence shown here is derived from an EMBL/GenBank/DDBJ whole genome shotgun (WGS) entry which is preliminary data.</text>
</comment>
<evidence type="ECO:0000313" key="4">
    <source>
        <dbReference type="Proteomes" id="UP001432027"/>
    </source>
</evidence>
<dbReference type="AlphaFoldDB" id="A0AAV5TQZ8"/>
<sequence length="320" mass="35665">LTPSTMRLLSAALLLLMTVSSSLGAPTLTNEDEDVRTTIETIYETRTYTVIHNVTDAPEIQKDLEGSGMESETKPVKEEGNQGQRTEDRLDALERQLNKAKRLLDSMTGTTEEAQAPETVTHLTRMCSCAEATECRKESQGQMNECMAECDDHMEGEGNTTAAYVECFSKNNASIIEAEDCLFKDDAQYCNEGSEDKTIELPEYGKYTDIAYSPSENSEVKKNALWQKNGEKYTKIQNFSHCTKHCMHKKLNTCTTTKGCGIQMPSVAEFTSKMQTCLKKNWKINNSLILACQCLAWKNGVKDLQGACVTLGNSYFVDRA</sequence>
<dbReference type="Proteomes" id="UP001432027">
    <property type="component" value="Unassembled WGS sequence"/>
</dbReference>
<dbReference type="PANTHER" id="PTHR34401">
    <property type="entry name" value="PROTEIN CBG12388-RELATED"/>
    <property type="match status" value="1"/>
</dbReference>
<name>A0AAV5TQZ8_9BILA</name>
<accession>A0AAV5TQZ8</accession>
<evidence type="ECO:0000256" key="2">
    <source>
        <dbReference type="SAM" id="SignalP"/>
    </source>
</evidence>
<keyword evidence="4" id="KW-1185">Reference proteome</keyword>
<feature type="chain" id="PRO_5043338505" evidence="2">
    <location>
        <begin position="25"/>
        <end position="320"/>
    </location>
</feature>
<dbReference type="PANTHER" id="PTHR34401:SF6">
    <property type="entry name" value="DUF19 DOMAIN-CONTAINING PROTEIN"/>
    <property type="match status" value="1"/>
</dbReference>